<dbReference type="Gene3D" id="3.90.226.10">
    <property type="entry name" value="2-enoyl-CoA Hydratase, Chain A, domain 1"/>
    <property type="match status" value="1"/>
</dbReference>
<dbReference type="EMBL" id="LYTK01000001">
    <property type="protein sequence ID" value="OBQ71380.1"/>
    <property type="molecule type" value="Genomic_DNA"/>
</dbReference>
<accession>A0AA91FBP8</accession>
<protein>
    <recommendedName>
        <fullName evidence="4">Enoyl-CoA hydratase</fullName>
    </recommendedName>
</protein>
<evidence type="ECO:0008006" key="4">
    <source>
        <dbReference type="Google" id="ProtNLM"/>
    </source>
</evidence>
<feature type="region of interest" description="Disordered" evidence="1">
    <location>
        <begin position="128"/>
        <end position="147"/>
    </location>
</feature>
<dbReference type="Pfam" id="PF00378">
    <property type="entry name" value="ECH_1"/>
    <property type="match status" value="1"/>
</dbReference>
<reference evidence="2 3" key="1">
    <citation type="submission" date="2016-05" db="EMBL/GenBank/DDBJ databases">
        <authorList>
            <person name="Ramsay J.P."/>
        </authorList>
    </citation>
    <scope>NUCLEOTIDE SEQUENCE [LARGE SCALE GENOMIC DNA]</scope>
    <source>
        <strain evidence="2 3">NZP2042</strain>
    </source>
</reference>
<dbReference type="Proteomes" id="UP000093737">
    <property type="component" value="Unassembled WGS sequence"/>
</dbReference>
<dbReference type="InterPro" id="IPR001753">
    <property type="entry name" value="Enoyl-CoA_hydra/iso"/>
</dbReference>
<dbReference type="SUPFAM" id="SSF52096">
    <property type="entry name" value="ClpP/crotonase"/>
    <property type="match status" value="1"/>
</dbReference>
<sequence length="147" mass="16078">MGIALAADIVIAARSAYFYEPFVGIALVADAGNPLFLSRTLGRVRASGMMLLGDRITAERSALSGRSQRTTVCMPPLWRFARGSRLSTRRRSRLISVRANSFNLSRICKARRPFPGYQGAHRGVFRSAERVGSGNGDRASSGCQKER</sequence>
<gene>
    <name evidence="2" type="ORF">A8145_00345</name>
</gene>
<dbReference type="InterPro" id="IPR029045">
    <property type="entry name" value="ClpP/crotonase-like_dom_sf"/>
</dbReference>
<dbReference type="GO" id="GO:0003824">
    <property type="term" value="F:catalytic activity"/>
    <property type="evidence" value="ECO:0007669"/>
    <property type="project" value="UniProtKB-ARBA"/>
</dbReference>
<evidence type="ECO:0000313" key="3">
    <source>
        <dbReference type="Proteomes" id="UP000093737"/>
    </source>
</evidence>
<dbReference type="RefSeq" id="WP_056565207.1">
    <property type="nucleotide sequence ID" value="NZ_CP033334.1"/>
</dbReference>
<evidence type="ECO:0000256" key="1">
    <source>
        <dbReference type="SAM" id="MobiDB-lite"/>
    </source>
</evidence>
<evidence type="ECO:0000313" key="2">
    <source>
        <dbReference type="EMBL" id="OBQ71380.1"/>
    </source>
</evidence>
<proteinExistence type="predicted"/>
<dbReference type="AlphaFoldDB" id="A0AA91FBP8"/>
<name>A0AA91FBP8_RHILI</name>
<comment type="caution">
    <text evidence="2">The sequence shown here is derived from an EMBL/GenBank/DDBJ whole genome shotgun (WGS) entry which is preliminary data.</text>
</comment>
<organism evidence="2 3">
    <name type="scientific">Rhizobium loti</name>
    <name type="common">Mesorhizobium loti</name>
    <dbReference type="NCBI Taxonomy" id="381"/>
    <lineage>
        <taxon>Bacteria</taxon>
        <taxon>Pseudomonadati</taxon>
        <taxon>Pseudomonadota</taxon>
        <taxon>Alphaproteobacteria</taxon>
        <taxon>Hyphomicrobiales</taxon>
        <taxon>Phyllobacteriaceae</taxon>
        <taxon>Mesorhizobium</taxon>
    </lineage>
</organism>